<dbReference type="Proteomes" id="UP000317316">
    <property type="component" value="Unassembled WGS sequence"/>
</dbReference>
<dbReference type="EMBL" id="VDGH01000005">
    <property type="protein sequence ID" value="TQR13893.1"/>
    <property type="molecule type" value="Genomic_DNA"/>
</dbReference>
<gene>
    <name evidence="2" type="ORF">FG382_09800</name>
</gene>
<keyword evidence="3" id="KW-1185">Reference proteome</keyword>
<dbReference type="InterPro" id="IPR007295">
    <property type="entry name" value="DUF402"/>
</dbReference>
<dbReference type="Pfam" id="PF04167">
    <property type="entry name" value="DUF402"/>
    <property type="match status" value="1"/>
</dbReference>
<dbReference type="PANTHER" id="PTHR41271">
    <property type="entry name" value="DUF402 DOMAIN-CONTAINING PROTEIN"/>
    <property type="match status" value="1"/>
</dbReference>
<organism evidence="2 3">
    <name type="scientific">Psychrobacillus lasiicapitis</name>
    <dbReference type="NCBI Taxonomy" id="1636719"/>
    <lineage>
        <taxon>Bacteria</taxon>
        <taxon>Bacillati</taxon>
        <taxon>Bacillota</taxon>
        <taxon>Bacilli</taxon>
        <taxon>Bacillales</taxon>
        <taxon>Bacillaceae</taxon>
        <taxon>Psychrobacillus</taxon>
    </lineage>
</organism>
<proteinExistence type="predicted"/>
<evidence type="ECO:0000313" key="2">
    <source>
        <dbReference type="EMBL" id="TQR13893.1"/>
    </source>
</evidence>
<name>A0A544T8W0_9BACI</name>
<accession>A0A544T8W0</accession>
<dbReference type="PANTHER" id="PTHR41271:SF1">
    <property type="entry name" value="DUF402 DOMAIN-CONTAINING PROTEIN"/>
    <property type="match status" value="1"/>
</dbReference>
<comment type="caution">
    <text evidence="2">The sequence shown here is derived from an EMBL/GenBank/DDBJ whole genome shotgun (WGS) entry which is preliminary data.</text>
</comment>
<feature type="domain" description="DUF402" evidence="1">
    <location>
        <begin position="64"/>
        <end position="160"/>
    </location>
</feature>
<dbReference type="InterPro" id="IPR035930">
    <property type="entry name" value="FomD-like_sf"/>
</dbReference>
<dbReference type="Gene3D" id="2.40.380.10">
    <property type="entry name" value="FomD-like"/>
    <property type="match status" value="1"/>
</dbReference>
<evidence type="ECO:0000259" key="1">
    <source>
        <dbReference type="Pfam" id="PF04167"/>
    </source>
</evidence>
<protein>
    <submittedName>
        <fullName evidence="2">DUF402 domain-containing protein</fullName>
    </submittedName>
</protein>
<reference evidence="2 3" key="1">
    <citation type="submission" date="2019-05" db="EMBL/GenBank/DDBJ databases">
        <title>Psychrobacillus vulpis sp. nov., a new species isolated from feces of a red fox that inhabits in The Tablas de Daimiel Natural Park, Albacete, Spain.</title>
        <authorList>
            <person name="Rodriguez M."/>
            <person name="Reina J.C."/>
            <person name="Bejar V."/>
            <person name="Llamas I."/>
        </authorList>
    </citation>
    <scope>NUCLEOTIDE SEQUENCE [LARGE SCALE GENOMIC DNA]</scope>
    <source>
        <strain evidence="2 3">NEAU-3TGS17</strain>
    </source>
</reference>
<dbReference type="OrthoDB" id="2002222at2"/>
<dbReference type="SUPFAM" id="SSF159234">
    <property type="entry name" value="FomD-like"/>
    <property type="match status" value="1"/>
</dbReference>
<dbReference type="RefSeq" id="WP_142538724.1">
    <property type="nucleotide sequence ID" value="NZ_BMIE01000005.1"/>
</dbReference>
<dbReference type="AlphaFoldDB" id="A0A544T8W0"/>
<evidence type="ECO:0000313" key="3">
    <source>
        <dbReference type="Proteomes" id="UP000317316"/>
    </source>
</evidence>
<sequence length="186" mass="22081">MLRKYGDRSDWKRVIQREYAQSYLGTKDFTGYITLLNLLQVTEPLWVQYGEKRICIVDNNYMWLQHFPLEKNYAVTTMFDAKGEIVQWYIDICHEVGWENSIPWMDDLILDIVVLPTGEVFQLDEEELEEALENGSINQEMYDLARNEAARITTCIKENQFKLLDFSKIHREVLEEHLKKAENEHA</sequence>